<feature type="domain" description="F-box" evidence="1">
    <location>
        <begin position="28"/>
        <end position="70"/>
    </location>
</feature>
<organism evidence="2 3">
    <name type="scientific">Cyclocybe aegerita</name>
    <name type="common">Black poplar mushroom</name>
    <name type="synonym">Agrocybe aegerita</name>
    <dbReference type="NCBI Taxonomy" id="1973307"/>
    <lineage>
        <taxon>Eukaryota</taxon>
        <taxon>Fungi</taxon>
        <taxon>Dikarya</taxon>
        <taxon>Basidiomycota</taxon>
        <taxon>Agaricomycotina</taxon>
        <taxon>Agaricomycetes</taxon>
        <taxon>Agaricomycetidae</taxon>
        <taxon>Agaricales</taxon>
        <taxon>Agaricineae</taxon>
        <taxon>Bolbitiaceae</taxon>
        <taxon>Cyclocybe</taxon>
    </lineage>
</organism>
<comment type="caution">
    <text evidence="2">The sequence shown here is derived from an EMBL/GenBank/DDBJ whole genome shotgun (WGS) entry which is preliminary data.</text>
</comment>
<protein>
    <recommendedName>
        <fullName evidence="1">F-box domain-containing protein</fullName>
    </recommendedName>
</protein>
<dbReference type="InterPro" id="IPR036047">
    <property type="entry name" value="F-box-like_dom_sf"/>
</dbReference>
<evidence type="ECO:0000259" key="1">
    <source>
        <dbReference type="Pfam" id="PF12937"/>
    </source>
</evidence>
<accession>A0A8S0W592</accession>
<evidence type="ECO:0000313" key="3">
    <source>
        <dbReference type="Proteomes" id="UP000467700"/>
    </source>
</evidence>
<dbReference type="InterPro" id="IPR001810">
    <property type="entry name" value="F-box_dom"/>
</dbReference>
<sequence>MRLISRLKQLKLLKFFEKKADTRPRLCQRIPLEIWSEIFQYLPLGVPIFMNVCKTWRQAALSSPRLWTDIMANVDDDAYVETIEARLSRSGALGVHVALFRGDVSVGGVDIKDRLKATPEKERWKSLYFDSPSFIRPLLDIKNGTRWDMLQELIMDVKDEQVDIENEPFDITHLRALRFLTIRAIGGVSVNTFRVPWNQLAFLHLHLTWSQAADLLPIVQRSINVVLCVIVLEGASIGNNLEPPPSYPRVRQQMPKMQGLFLNGADTMTPLLSYLSAPSLHILSITSRRFLYDRHSEAYFPGSDIACFVSASRCKLTVLELHGINMRFKDVLVCFEALQHLFLLKVTNRGVAPVLTGQVLLELARRTAHPDVVLLPKLRILLVYTPAFVLSHADCMEFLKSRRNKGSPRHVSPLQRIERYVFRKAVSDSTEGEQLSSDRDTFTSDAVMSNLNCFSHFATLLEEAGLPFRKTFTLITS</sequence>
<keyword evidence="3" id="KW-1185">Reference proteome</keyword>
<proteinExistence type="predicted"/>
<dbReference type="AlphaFoldDB" id="A0A8S0W592"/>
<dbReference type="Pfam" id="PF12937">
    <property type="entry name" value="F-box-like"/>
    <property type="match status" value="1"/>
</dbReference>
<reference evidence="2 3" key="1">
    <citation type="submission" date="2020-01" db="EMBL/GenBank/DDBJ databases">
        <authorList>
            <person name="Gupta K D."/>
        </authorList>
    </citation>
    <scope>NUCLEOTIDE SEQUENCE [LARGE SCALE GENOMIC DNA]</scope>
</reference>
<evidence type="ECO:0000313" key="2">
    <source>
        <dbReference type="EMBL" id="CAA7263084.1"/>
    </source>
</evidence>
<dbReference type="OrthoDB" id="2909371at2759"/>
<dbReference type="SUPFAM" id="SSF81383">
    <property type="entry name" value="F-box domain"/>
    <property type="match status" value="1"/>
</dbReference>
<dbReference type="EMBL" id="CACVBS010000038">
    <property type="protein sequence ID" value="CAA7263084.1"/>
    <property type="molecule type" value="Genomic_DNA"/>
</dbReference>
<dbReference type="Gene3D" id="1.20.1280.50">
    <property type="match status" value="1"/>
</dbReference>
<dbReference type="Proteomes" id="UP000467700">
    <property type="component" value="Unassembled WGS sequence"/>
</dbReference>
<name>A0A8S0W592_CYCAE</name>
<gene>
    <name evidence="2" type="ORF">AAE3_LOCUS5387</name>
</gene>